<evidence type="ECO:0000313" key="1">
    <source>
        <dbReference type="EMBL" id="KAL0113846.1"/>
    </source>
</evidence>
<sequence length="150" mass="16847">MEKRGGKICLVRVGAAGGPGDQRITFLAQYLTVLLDSYEMNHELANLLLGNGSHNTNLHIRGSHKIHASPYVCICIDIPKRLLTVRIEASTKKLAEKRRTQSRAMFWPEHIFDIGFLFDSRITYHATPIPSTSSTNKPNSLHLYFASTKL</sequence>
<dbReference type="EMBL" id="JADYXP020000011">
    <property type="protein sequence ID" value="KAL0113846.1"/>
    <property type="molecule type" value="Genomic_DNA"/>
</dbReference>
<evidence type="ECO:0000313" key="2">
    <source>
        <dbReference type="Proteomes" id="UP001430953"/>
    </source>
</evidence>
<keyword evidence="2" id="KW-1185">Reference proteome</keyword>
<accession>A0AAW2FGE1</accession>
<dbReference type="AlphaFoldDB" id="A0AAW2FGE1"/>
<proteinExistence type="predicted"/>
<reference evidence="1 2" key="1">
    <citation type="submission" date="2023-03" db="EMBL/GenBank/DDBJ databases">
        <title>High recombination rates correlate with genetic variation in Cardiocondyla obscurior ants.</title>
        <authorList>
            <person name="Errbii M."/>
        </authorList>
    </citation>
    <scope>NUCLEOTIDE SEQUENCE [LARGE SCALE GENOMIC DNA]</scope>
    <source>
        <strain evidence="1">Alpha-2009</strain>
        <tissue evidence="1">Whole body</tissue>
    </source>
</reference>
<dbReference type="Proteomes" id="UP001430953">
    <property type="component" value="Unassembled WGS sequence"/>
</dbReference>
<name>A0AAW2FGE1_9HYME</name>
<gene>
    <name evidence="1" type="ORF">PUN28_011286</name>
</gene>
<protein>
    <submittedName>
        <fullName evidence="1">Uncharacterized protein</fullName>
    </submittedName>
</protein>
<organism evidence="1 2">
    <name type="scientific">Cardiocondyla obscurior</name>
    <dbReference type="NCBI Taxonomy" id="286306"/>
    <lineage>
        <taxon>Eukaryota</taxon>
        <taxon>Metazoa</taxon>
        <taxon>Ecdysozoa</taxon>
        <taxon>Arthropoda</taxon>
        <taxon>Hexapoda</taxon>
        <taxon>Insecta</taxon>
        <taxon>Pterygota</taxon>
        <taxon>Neoptera</taxon>
        <taxon>Endopterygota</taxon>
        <taxon>Hymenoptera</taxon>
        <taxon>Apocrita</taxon>
        <taxon>Aculeata</taxon>
        <taxon>Formicoidea</taxon>
        <taxon>Formicidae</taxon>
        <taxon>Myrmicinae</taxon>
        <taxon>Cardiocondyla</taxon>
    </lineage>
</organism>
<comment type="caution">
    <text evidence="1">The sequence shown here is derived from an EMBL/GenBank/DDBJ whole genome shotgun (WGS) entry which is preliminary data.</text>
</comment>